<proteinExistence type="predicted"/>
<comment type="caution">
    <text evidence="8">The sequence shown here is derived from an EMBL/GenBank/DDBJ whole genome shotgun (WGS) entry which is preliminary data.</text>
</comment>
<name>A0ABU0IRQ7_9CAUL</name>
<dbReference type="PANTHER" id="PTHR35007:SF2">
    <property type="entry name" value="PILUS ASSEMBLE PROTEIN"/>
    <property type="match status" value="1"/>
</dbReference>
<feature type="transmembrane region" description="Helical" evidence="6">
    <location>
        <begin position="283"/>
        <end position="305"/>
    </location>
</feature>
<feature type="transmembrane region" description="Helical" evidence="6">
    <location>
        <begin position="12"/>
        <end position="30"/>
    </location>
</feature>
<keyword evidence="2" id="KW-1003">Cell membrane</keyword>
<comment type="subcellular location">
    <subcellularLocation>
        <location evidence="1">Cell membrane</location>
        <topology evidence="1">Multi-pass membrane protein</topology>
    </subcellularLocation>
</comment>
<keyword evidence="4 6" id="KW-1133">Transmembrane helix</keyword>
<dbReference type="PANTHER" id="PTHR35007">
    <property type="entry name" value="INTEGRAL MEMBRANE PROTEIN-RELATED"/>
    <property type="match status" value="1"/>
</dbReference>
<keyword evidence="3 6" id="KW-0812">Transmembrane</keyword>
<dbReference type="RefSeq" id="WP_307349535.1">
    <property type="nucleotide sequence ID" value="NZ_JAUSVS010000004.1"/>
</dbReference>
<evidence type="ECO:0000256" key="6">
    <source>
        <dbReference type="SAM" id="Phobius"/>
    </source>
</evidence>
<evidence type="ECO:0000256" key="3">
    <source>
        <dbReference type="ARBA" id="ARBA00022692"/>
    </source>
</evidence>
<feature type="domain" description="Type II secretion system protein GspF" evidence="7">
    <location>
        <begin position="172"/>
        <end position="300"/>
    </location>
</feature>
<dbReference type="InterPro" id="IPR018076">
    <property type="entry name" value="T2SS_GspF_dom"/>
</dbReference>
<evidence type="ECO:0000313" key="9">
    <source>
        <dbReference type="Proteomes" id="UP001228905"/>
    </source>
</evidence>
<evidence type="ECO:0000256" key="4">
    <source>
        <dbReference type="ARBA" id="ARBA00022989"/>
    </source>
</evidence>
<evidence type="ECO:0000259" key="7">
    <source>
        <dbReference type="Pfam" id="PF00482"/>
    </source>
</evidence>
<dbReference type="EMBL" id="JAUSVS010000004">
    <property type="protein sequence ID" value="MDQ0464694.1"/>
    <property type="molecule type" value="Genomic_DNA"/>
</dbReference>
<dbReference type="Pfam" id="PF00482">
    <property type="entry name" value="T2SSF"/>
    <property type="match status" value="1"/>
</dbReference>
<evidence type="ECO:0000313" key="8">
    <source>
        <dbReference type="EMBL" id="MDQ0464694.1"/>
    </source>
</evidence>
<accession>A0ABU0IRQ7</accession>
<evidence type="ECO:0000256" key="1">
    <source>
        <dbReference type="ARBA" id="ARBA00004651"/>
    </source>
</evidence>
<dbReference type="Proteomes" id="UP001228905">
    <property type="component" value="Unassembled WGS sequence"/>
</dbReference>
<protein>
    <submittedName>
        <fullName evidence="8">Tight adherence protein C</fullName>
    </submittedName>
</protein>
<organism evidence="8 9">
    <name type="scientific">Caulobacter ginsengisoli</name>
    <dbReference type="NCBI Taxonomy" id="400775"/>
    <lineage>
        <taxon>Bacteria</taxon>
        <taxon>Pseudomonadati</taxon>
        <taxon>Pseudomonadota</taxon>
        <taxon>Alphaproteobacteria</taxon>
        <taxon>Caulobacterales</taxon>
        <taxon>Caulobacteraceae</taxon>
        <taxon>Caulobacter</taxon>
    </lineage>
</organism>
<feature type="transmembrane region" description="Helical" evidence="6">
    <location>
        <begin position="100"/>
        <end position="122"/>
    </location>
</feature>
<evidence type="ECO:0000256" key="5">
    <source>
        <dbReference type="ARBA" id="ARBA00023136"/>
    </source>
</evidence>
<keyword evidence="9" id="KW-1185">Reference proteome</keyword>
<sequence>MDAAQLQTWLTWAATGMIALGVGGGGFLWLREARFGAKRRARLSNPGGVVQGGAGESAAVSTVVSTVKRLGDRMAIQDPAQISAIRQTLIQAGWYSREAVAFYLGARGFALILATGATLFTVPWAMSGIGGPAAIGAAGVFAIAAILGPDQVVKARRRKMALEYVEGFPDMLDLLVASVEAGLSLDAAVARVADEMGRRYPNLAGHLRFLTLELRAGRSRKDAWGSFAERLGIDEAASLATMLRQSEEMGTSLGETLAVFSDDMRSKRMLRAEEKAMALPAKLMVPLILFIFPCLIGVLMIPAAYRISQSFVGGH</sequence>
<feature type="transmembrane region" description="Helical" evidence="6">
    <location>
        <begin position="128"/>
        <end position="148"/>
    </location>
</feature>
<gene>
    <name evidence="8" type="ORF">QO010_002478</name>
</gene>
<keyword evidence="5 6" id="KW-0472">Membrane</keyword>
<evidence type="ECO:0000256" key="2">
    <source>
        <dbReference type="ARBA" id="ARBA00022475"/>
    </source>
</evidence>
<reference evidence="8 9" key="1">
    <citation type="submission" date="2023-07" db="EMBL/GenBank/DDBJ databases">
        <title>Genomic Encyclopedia of Type Strains, Phase IV (KMG-IV): sequencing the most valuable type-strain genomes for metagenomic binning, comparative biology and taxonomic classification.</title>
        <authorList>
            <person name="Goeker M."/>
        </authorList>
    </citation>
    <scope>NUCLEOTIDE SEQUENCE [LARGE SCALE GENOMIC DNA]</scope>
    <source>
        <strain evidence="8 9">DSM 18695</strain>
    </source>
</reference>